<protein>
    <submittedName>
        <fullName evidence="4">Transporter substrate-binding domain-containing protein</fullName>
    </submittedName>
</protein>
<dbReference type="InterPro" id="IPR001638">
    <property type="entry name" value="Solute-binding_3/MltF_N"/>
</dbReference>
<dbReference type="Gene3D" id="3.40.190.10">
    <property type="entry name" value="Periplasmic binding protein-like II"/>
    <property type="match status" value="2"/>
</dbReference>
<keyword evidence="1 2" id="KW-0732">Signal</keyword>
<dbReference type="EMBL" id="JAJIRN010000002">
    <property type="protein sequence ID" value="MCV2367572.1"/>
    <property type="molecule type" value="Genomic_DNA"/>
</dbReference>
<feature type="domain" description="Solute-binding protein family 3/N-terminal" evidence="3">
    <location>
        <begin position="33"/>
        <end position="247"/>
    </location>
</feature>
<dbReference type="SMART" id="SM00062">
    <property type="entry name" value="PBPb"/>
    <property type="match status" value="1"/>
</dbReference>
<evidence type="ECO:0000256" key="2">
    <source>
        <dbReference type="SAM" id="SignalP"/>
    </source>
</evidence>
<evidence type="ECO:0000313" key="5">
    <source>
        <dbReference type="Proteomes" id="UP001209701"/>
    </source>
</evidence>
<evidence type="ECO:0000313" key="4">
    <source>
        <dbReference type="EMBL" id="MCV2367572.1"/>
    </source>
</evidence>
<evidence type="ECO:0000259" key="3">
    <source>
        <dbReference type="SMART" id="SM00062"/>
    </source>
</evidence>
<feature type="chain" id="PRO_5047097409" evidence="2">
    <location>
        <begin position="17"/>
        <end position="247"/>
    </location>
</feature>
<dbReference type="SUPFAM" id="SSF53850">
    <property type="entry name" value="Periplasmic binding protein-like II"/>
    <property type="match status" value="1"/>
</dbReference>
<dbReference type="Proteomes" id="UP001209701">
    <property type="component" value="Unassembled WGS sequence"/>
</dbReference>
<dbReference type="PANTHER" id="PTHR35936:SF25">
    <property type="entry name" value="ABC TRANSPORTER SUBSTRATE-BINDING PROTEIN"/>
    <property type="match status" value="1"/>
</dbReference>
<comment type="caution">
    <text evidence="4">The sequence shown here is derived from an EMBL/GenBank/DDBJ whole genome shotgun (WGS) entry which is preliminary data.</text>
</comment>
<name>A0ABT2YB92_9BURK</name>
<proteinExistence type="predicted"/>
<gene>
    <name evidence="4" type="ORF">LNV07_05640</name>
</gene>
<reference evidence="4 5" key="1">
    <citation type="submission" date="2021-11" db="EMBL/GenBank/DDBJ databases">
        <authorList>
            <person name="Liang Q."/>
            <person name="Mou H."/>
            <person name="Liu Z."/>
        </authorList>
    </citation>
    <scope>NUCLEOTIDE SEQUENCE [LARGE SCALE GENOMIC DNA]</scope>
    <source>
        <strain evidence="4 5">CHU3</strain>
    </source>
</reference>
<organism evidence="4 5">
    <name type="scientific">Roseateles oligotrophus</name>
    <dbReference type="NCBI Taxonomy" id="1769250"/>
    <lineage>
        <taxon>Bacteria</taxon>
        <taxon>Pseudomonadati</taxon>
        <taxon>Pseudomonadota</taxon>
        <taxon>Betaproteobacteria</taxon>
        <taxon>Burkholderiales</taxon>
        <taxon>Sphaerotilaceae</taxon>
        <taxon>Roseateles</taxon>
    </lineage>
</organism>
<evidence type="ECO:0000256" key="1">
    <source>
        <dbReference type="ARBA" id="ARBA00022729"/>
    </source>
</evidence>
<dbReference type="RefSeq" id="WP_263570186.1">
    <property type="nucleotide sequence ID" value="NZ_JAJIRN010000002.1"/>
</dbReference>
<sequence>MSLFATLLAAGTQAQAQTPAPAAQWAAPATGLPLRILLNDVAPYTLHGEAGRPGMHHEIMLALAREAALPVTIGSAVYVRLALSLKDGSADLVLGVEGPELDSIAQRVAAIHAFKFVVLTKKSSGIQNAAQLKGKLLGVARGAFYDDSINKDESIRKFGVADPFQGVRMLALDRLDAVISSDYLLSYALKQSGVDATQFAGPFAVNEKSYVLYASKSVSGESIRRLQAAMEALQKAGQIERILRSYQ</sequence>
<feature type="signal peptide" evidence="2">
    <location>
        <begin position="1"/>
        <end position="16"/>
    </location>
</feature>
<dbReference type="PANTHER" id="PTHR35936">
    <property type="entry name" value="MEMBRANE-BOUND LYTIC MUREIN TRANSGLYCOSYLASE F"/>
    <property type="match status" value="1"/>
</dbReference>
<accession>A0ABT2YB92</accession>
<keyword evidence="5" id="KW-1185">Reference proteome</keyword>